<keyword evidence="1" id="KW-0678">Repressor</keyword>
<gene>
    <name evidence="7" type="ORF">BN1180_01572</name>
</gene>
<dbReference type="PROSITE" id="PS51186">
    <property type="entry name" value="GNAT"/>
    <property type="match status" value="1"/>
</dbReference>
<dbReference type="PANTHER" id="PTHR36449">
    <property type="entry name" value="ACETYLTRANSFERASE-RELATED"/>
    <property type="match status" value="1"/>
</dbReference>
<accession>A0AAN2PF75</accession>
<dbReference type="EMBL" id="CCXW01000001">
    <property type="protein sequence ID" value="CEG31428.1"/>
    <property type="molecule type" value="Genomic_DNA"/>
</dbReference>
<dbReference type="InterPro" id="IPR000182">
    <property type="entry name" value="GNAT_dom"/>
</dbReference>
<keyword evidence="2" id="KW-1277">Toxin-antitoxin system</keyword>
<keyword evidence="4" id="KW-0012">Acyltransferase</keyword>
<dbReference type="Pfam" id="PF13673">
    <property type="entry name" value="Acetyltransf_10"/>
    <property type="match status" value="1"/>
</dbReference>
<comment type="catalytic activity">
    <reaction evidence="5">
        <text>glycyl-tRNA(Gly) + acetyl-CoA = N-acetylglycyl-tRNA(Gly) + CoA + H(+)</text>
        <dbReference type="Rhea" id="RHEA:81867"/>
        <dbReference type="Rhea" id="RHEA-COMP:9683"/>
        <dbReference type="Rhea" id="RHEA-COMP:19766"/>
        <dbReference type="ChEBI" id="CHEBI:15378"/>
        <dbReference type="ChEBI" id="CHEBI:57287"/>
        <dbReference type="ChEBI" id="CHEBI:57288"/>
        <dbReference type="ChEBI" id="CHEBI:78522"/>
        <dbReference type="ChEBI" id="CHEBI:232036"/>
    </reaction>
</comment>
<evidence type="ECO:0000256" key="2">
    <source>
        <dbReference type="ARBA" id="ARBA00022649"/>
    </source>
</evidence>
<dbReference type="AlphaFoldDB" id="A0AAN2PF75"/>
<proteinExistence type="predicted"/>
<organism evidence="7 8">
    <name type="scientific">Peribacillus simplex</name>
    <dbReference type="NCBI Taxonomy" id="1478"/>
    <lineage>
        <taxon>Bacteria</taxon>
        <taxon>Bacillati</taxon>
        <taxon>Bacillota</taxon>
        <taxon>Bacilli</taxon>
        <taxon>Bacillales</taxon>
        <taxon>Bacillaceae</taxon>
        <taxon>Peribacillus</taxon>
    </lineage>
</organism>
<dbReference type="Gene3D" id="3.40.630.30">
    <property type="match status" value="1"/>
</dbReference>
<evidence type="ECO:0000256" key="5">
    <source>
        <dbReference type="ARBA" id="ARBA00049880"/>
    </source>
</evidence>
<protein>
    <submittedName>
        <fullName evidence="7">Acetyltransferase (GNAT) family protein</fullName>
    </submittedName>
</protein>
<evidence type="ECO:0000256" key="1">
    <source>
        <dbReference type="ARBA" id="ARBA00022491"/>
    </source>
</evidence>
<keyword evidence="8" id="KW-1185">Reference proteome</keyword>
<dbReference type="GO" id="GO:0016747">
    <property type="term" value="F:acyltransferase activity, transferring groups other than amino-acyl groups"/>
    <property type="evidence" value="ECO:0007669"/>
    <property type="project" value="InterPro"/>
</dbReference>
<evidence type="ECO:0000256" key="3">
    <source>
        <dbReference type="ARBA" id="ARBA00022679"/>
    </source>
</evidence>
<dbReference type="Proteomes" id="UP000182110">
    <property type="component" value="Unassembled WGS sequence"/>
</dbReference>
<feature type="domain" description="N-acetyltransferase" evidence="6">
    <location>
        <begin position="12"/>
        <end position="166"/>
    </location>
</feature>
<dbReference type="PANTHER" id="PTHR36449:SF1">
    <property type="entry name" value="ACETYLTRANSFERASE"/>
    <property type="match status" value="1"/>
</dbReference>
<evidence type="ECO:0000256" key="4">
    <source>
        <dbReference type="ARBA" id="ARBA00023315"/>
    </source>
</evidence>
<comment type="caution">
    <text evidence="7">The sequence shown here is derived from an EMBL/GenBank/DDBJ whole genome shotgun (WGS) entry which is preliminary data.</text>
</comment>
<dbReference type="CDD" id="cd04301">
    <property type="entry name" value="NAT_SF"/>
    <property type="match status" value="1"/>
</dbReference>
<sequence>MSKEKYIDSSKINFRAIESKDYTLIKDFKCENTSLEQFLRNNAYYYQISKQASTNLVFYNDEFVGFFTLKRAELGVSMDVSDIISPYSLDIARIAVSKNYQERGIGSAILKKIIEIANIVNERFITLDALIERYDWYVKRGFSNFIEDEIESSNSDGLVYMYMDLYDESLIDAFFDEAI</sequence>
<dbReference type="InterPro" id="IPR016181">
    <property type="entry name" value="Acyl_CoA_acyltransferase"/>
</dbReference>
<evidence type="ECO:0000313" key="8">
    <source>
        <dbReference type="Proteomes" id="UP000182110"/>
    </source>
</evidence>
<reference evidence="7 8" key="1">
    <citation type="journal article" date="2014" name="Genome Announc.">
        <title>Genome Sequence of Bacillus simplex Strain P558, Isolated from a Human Fecal Sample.</title>
        <authorList>
            <person name="Croce O."/>
            <person name="Hugon P."/>
            <person name="Lagier J.C."/>
            <person name="Bibi F."/>
            <person name="Robert C."/>
            <person name="Azhar E.I."/>
            <person name="Raoult D."/>
            <person name="Fournier P.E."/>
        </authorList>
    </citation>
    <scope>NUCLEOTIDE SEQUENCE [LARGE SCALE GENOMIC DNA]</scope>
    <source>
        <strain evidence="7 8">P558</strain>
    </source>
</reference>
<evidence type="ECO:0000313" key="7">
    <source>
        <dbReference type="EMBL" id="CEG31428.1"/>
    </source>
</evidence>
<dbReference type="RefSeq" id="WP_072272589.1">
    <property type="nucleotide sequence ID" value="NZ_CCXW01000001.1"/>
</dbReference>
<evidence type="ECO:0000259" key="6">
    <source>
        <dbReference type="PROSITE" id="PS51186"/>
    </source>
</evidence>
<name>A0AAN2PF75_9BACI</name>
<keyword evidence="3" id="KW-0808">Transferase</keyword>
<dbReference type="SUPFAM" id="SSF55729">
    <property type="entry name" value="Acyl-CoA N-acyltransferases (Nat)"/>
    <property type="match status" value="1"/>
</dbReference>